<dbReference type="PANTHER" id="PTHR19430">
    <property type="entry name" value="PROTEIN BEX1-RELATED"/>
    <property type="match status" value="1"/>
</dbReference>
<evidence type="ECO:0000256" key="3">
    <source>
        <dbReference type="ARBA" id="ARBA00022490"/>
    </source>
</evidence>
<evidence type="ECO:0000313" key="8">
    <source>
        <dbReference type="Proteomes" id="UP000694399"/>
    </source>
</evidence>
<proteinExistence type="inferred from homology"/>
<evidence type="ECO:0000256" key="4">
    <source>
        <dbReference type="ARBA" id="ARBA00022833"/>
    </source>
</evidence>
<accession>A0A8C8WHS4</accession>
<dbReference type="Ensembl" id="ENSPLOT00000004540.1">
    <property type="protein sequence ID" value="ENSPLOP00000004132.1"/>
    <property type="gene ID" value="ENSPLOG00000003002.1"/>
</dbReference>
<organism evidence="7 8">
    <name type="scientific">Panthera leo</name>
    <name type="common">Lion</name>
    <dbReference type="NCBI Taxonomy" id="9689"/>
    <lineage>
        <taxon>Eukaryota</taxon>
        <taxon>Metazoa</taxon>
        <taxon>Chordata</taxon>
        <taxon>Craniata</taxon>
        <taxon>Vertebrata</taxon>
        <taxon>Euteleostomi</taxon>
        <taxon>Mammalia</taxon>
        <taxon>Eutheria</taxon>
        <taxon>Laurasiatheria</taxon>
        <taxon>Carnivora</taxon>
        <taxon>Feliformia</taxon>
        <taxon>Felidae</taxon>
        <taxon>Pantherinae</taxon>
        <taxon>Panthera</taxon>
    </lineage>
</organism>
<dbReference type="GO" id="GO:0005737">
    <property type="term" value="C:cytoplasm"/>
    <property type="evidence" value="ECO:0007669"/>
    <property type="project" value="UniProtKB-SubCell"/>
</dbReference>
<keyword evidence="4" id="KW-0862">Zinc</keyword>
<dbReference type="InterPro" id="IPR021156">
    <property type="entry name" value="TF_A-like/BEX"/>
</dbReference>
<evidence type="ECO:0000256" key="2">
    <source>
        <dbReference type="ARBA" id="ARBA00010976"/>
    </source>
</evidence>
<keyword evidence="3" id="KW-0963">Cytoplasm</keyword>
<dbReference type="Pfam" id="PF04538">
    <property type="entry name" value="BEX"/>
    <property type="match status" value="1"/>
</dbReference>
<dbReference type="PANTHER" id="PTHR19430:SF0">
    <property type="entry name" value="PROTEIN BEX5"/>
    <property type="match status" value="1"/>
</dbReference>
<dbReference type="GeneTree" id="ENSGT00940000153412"/>
<feature type="coiled-coil region" evidence="5">
    <location>
        <begin position="63"/>
        <end position="90"/>
    </location>
</feature>
<evidence type="ECO:0000256" key="1">
    <source>
        <dbReference type="ARBA" id="ARBA00004496"/>
    </source>
</evidence>
<evidence type="ECO:0000256" key="5">
    <source>
        <dbReference type="SAM" id="Coils"/>
    </source>
</evidence>
<evidence type="ECO:0000313" key="7">
    <source>
        <dbReference type="Ensembl" id="ENSPLOP00000004132.1"/>
    </source>
</evidence>
<name>A0A8C8WHS4_PANLE</name>
<keyword evidence="5" id="KW-0175">Coiled coil</keyword>
<reference evidence="7" key="1">
    <citation type="journal article" date="2019" name="bioRxiv">
        <title>Long live the king: chromosome-level assembly of the lion (Panthera leo) using linked-read, Hi-C, and long read data.</title>
        <authorList>
            <person name="Armstrong E.E."/>
            <person name="Taylor R.W."/>
            <person name="Miller D.E."/>
            <person name="Kaelin C."/>
            <person name="Barsh G."/>
            <person name="Hadly E.A."/>
            <person name="Petrov D."/>
        </authorList>
    </citation>
    <scope>NUCLEOTIDE SEQUENCE [LARGE SCALE GENOMIC DNA]</scope>
</reference>
<dbReference type="Proteomes" id="UP000694399">
    <property type="component" value="Chromosome A1"/>
</dbReference>
<reference evidence="7" key="2">
    <citation type="submission" date="2025-08" db="UniProtKB">
        <authorList>
            <consortium name="Ensembl"/>
        </authorList>
    </citation>
    <scope>IDENTIFICATION</scope>
</reference>
<feature type="region of interest" description="Disordered" evidence="6">
    <location>
        <begin position="1"/>
        <end position="44"/>
    </location>
</feature>
<keyword evidence="8" id="KW-1185">Reference proteome</keyword>
<evidence type="ECO:0000256" key="6">
    <source>
        <dbReference type="SAM" id="MobiDB-lite"/>
    </source>
</evidence>
<dbReference type="OMA" id="IRTGWAS"/>
<dbReference type="InterPro" id="IPR007623">
    <property type="entry name" value="BEX"/>
</dbReference>
<comment type="similarity">
    <text evidence="2">Belongs to the BEX family.</text>
</comment>
<comment type="subcellular location">
    <subcellularLocation>
        <location evidence="1">Cytoplasm</location>
    </subcellularLocation>
</comment>
<dbReference type="AlphaFoldDB" id="A0A8C8WHS4"/>
<dbReference type="GO" id="GO:0007165">
    <property type="term" value="P:signal transduction"/>
    <property type="evidence" value="ECO:0007669"/>
    <property type="project" value="TreeGrafter"/>
</dbReference>
<protein>
    <submittedName>
        <fullName evidence="7">Uncharacterized protein</fullName>
    </submittedName>
</protein>
<reference evidence="7" key="3">
    <citation type="submission" date="2025-09" db="UniProtKB">
        <authorList>
            <consortium name="Ensembl"/>
        </authorList>
    </citation>
    <scope>IDENTIFICATION</scope>
</reference>
<dbReference type="GO" id="GO:0005102">
    <property type="term" value="F:signaling receptor binding"/>
    <property type="evidence" value="ECO:0007669"/>
    <property type="project" value="TreeGrafter"/>
</dbReference>
<sequence length="114" mass="12730">MEKVSQESIGEKQAAVQNAEEAHSLGGGEGQELGGSIRTGWASPAHDVRQDMPNRLVSNLGMIDGVADDMERFMEEMREIRRKIRELHLRCSLHILIGHPPHPIVMSFILCLEC</sequence>